<dbReference type="KEGG" id="btab:109031614"/>
<reference evidence="15" key="1">
    <citation type="submission" date="2021-12" db="EMBL/GenBank/DDBJ databases">
        <authorList>
            <person name="King R."/>
        </authorList>
    </citation>
    <scope>NUCLEOTIDE SEQUENCE</scope>
</reference>
<dbReference type="GO" id="GO:0016020">
    <property type="term" value="C:membrane"/>
    <property type="evidence" value="ECO:0007669"/>
    <property type="project" value="UniProtKB-SubCell"/>
</dbReference>
<dbReference type="PROSITE" id="PS50850">
    <property type="entry name" value="MFS"/>
    <property type="match status" value="1"/>
</dbReference>
<evidence type="ECO:0000256" key="8">
    <source>
        <dbReference type="ARBA" id="ARBA00023136"/>
    </source>
</evidence>
<feature type="region of interest" description="Disordered" evidence="12">
    <location>
        <begin position="467"/>
        <end position="487"/>
    </location>
</feature>
<evidence type="ECO:0000256" key="5">
    <source>
        <dbReference type="ARBA" id="ARBA00022847"/>
    </source>
</evidence>
<evidence type="ECO:0000256" key="2">
    <source>
        <dbReference type="ARBA" id="ARBA00008586"/>
    </source>
</evidence>
<keyword evidence="3" id="KW-0813">Transport</keyword>
<evidence type="ECO:0000256" key="3">
    <source>
        <dbReference type="ARBA" id="ARBA00022448"/>
    </source>
</evidence>
<evidence type="ECO:0000256" key="9">
    <source>
        <dbReference type="ARBA" id="ARBA00023201"/>
    </source>
</evidence>
<dbReference type="InterPro" id="IPR050382">
    <property type="entry name" value="MFS_Na/Anion_cotransporter"/>
</dbReference>
<evidence type="ECO:0000313" key="16">
    <source>
        <dbReference type="Proteomes" id="UP001152759"/>
    </source>
</evidence>
<keyword evidence="9" id="KW-0739">Sodium transport</keyword>
<dbReference type="InterPro" id="IPR020846">
    <property type="entry name" value="MFS_dom"/>
</dbReference>
<evidence type="ECO:0000256" key="10">
    <source>
        <dbReference type="ARBA" id="ARBA00054632"/>
    </source>
</evidence>
<feature type="region of interest" description="Disordered" evidence="12">
    <location>
        <begin position="1"/>
        <end position="29"/>
    </location>
</feature>
<feature type="transmembrane region" description="Helical" evidence="13">
    <location>
        <begin position="351"/>
        <end position="382"/>
    </location>
</feature>
<feature type="transmembrane region" description="Helical" evidence="13">
    <location>
        <begin position="176"/>
        <end position="199"/>
    </location>
</feature>
<evidence type="ECO:0000259" key="14">
    <source>
        <dbReference type="PROSITE" id="PS50850"/>
    </source>
</evidence>
<dbReference type="PANTHER" id="PTHR11662">
    <property type="entry name" value="SOLUTE CARRIER FAMILY 17"/>
    <property type="match status" value="1"/>
</dbReference>
<feature type="transmembrane region" description="Helical" evidence="13">
    <location>
        <begin position="42"/>
        <end position="63"/>
    </location>
</feature>
<dbReference type="GO" id="GO:0006820">
    <property type="term" value="P:monoatomic anion transport"/>
    <property type="evidence" value="ECO:0007669"/>
    <property type="project" value="TreeGrafter"/>
</dbReference>
<feature type="compositionally biased region" description="Low complexity" evidence="12">
    <location>
        <begin position="19"/>
        <end position="29"/>
    </location>
</feature>
<evidence type="ECO:0000313" key="15">
    <source>
        <dbReference type="EMBL" id="CAH0382125.1"/>
    </source>
</evidence>
<gene>
    <name evidence="15" type="ORF">BEMITA_LOCUS1706</name>
</gene>
<sequence length="487" mass="53104">MCERRGRGQESDEHEPLLDQSPSPGDGSFSDSQFGVRHVQCFMAFLGIAIAYCLRVNLSVAIVSMTQNSSSSADFPALPWDESMKGTILSSFFWGYCLLQIPAGQLAEKIGPKFLLVAVVFFGGIVTVLTPFAAIHGGFYWMVFSRILQGAAQGFCYPCSNFLLSKWAPTPERGRLFTWVFNGGQFGTLVTMAMAGVLADSRWGWPSVFYVTGSIAILWALAYSYVGANSPLEHTSISEAERKYIISTLPSVSSERKAFKTPWRSIVTSGPLWALLISHCGQNWGFWTLLTQIPSYVNAVFGVNIKKSGFLSALPYASSFIMGFVFSAIGDRLNNRQVLTRTASKKIWNSIALWGPAVALCMLAFAGNYEVLALSLLVVAVALNSAVNLGYLSNHLDLSPNFAGTLMGITNGLSNITSISAPLFAGFVVKDPRSLLQWQIVFLTSAGIFFVGNLVFIIFGTAEVQPWNSPRGQRESESEPEASPRSE</sequence>
<feature type="transmembrane region" description="Helical" evidence="13">
    <location>
        <begin position="139"/>
        <end position="164"/>
    </location>
</feature>
<dbReference type="GO" id="GO:0006814">
    <property type="term" value="P:sodium ion transport"/>
    <property type="evidence" value="ECO:0007669"/>
    <property type="project" value="UniProtKB-KW"/>
</dbReference>
<dbReference type="InterPro" id="IPR011701">
    <property type="entry name" value="MFS"/>
</dbReference>
<feature type="transmembrane region" description="Helical" evidence="13">
    <location>
        <begin position="402"/>
        <end position="428"/>
    </location>
</feature>
<keyword evidence="8 13" id="KW-0472">Membrane</keyword>
<dbReference type="GO" id="GO:0015293">
    <property type="term" value="F:symporter activity"/>
    <property type="evidence" value="ECO:0007669"/>
    <property type="project" value="UniProtKB-KW"/>
</dbReference>
<dbReference type="FunFam" id="1.20.1250.20:FF:000003">
    <property type="entry name" value="Solute carrier family 17 member 3"/>
    <property type="match status" value="1"/>
</dbReference>
<keyword evidence="4 13" id="KW-0812">Transmembrane</keyword>
<evidence type="ECO:0000256" key="6">
    <source>
        <dbReference type="ARBA" id="ARBA00022989"/>
    </source>
</evidence>
<dbReference type="InterPro" id="IPR036259">
    <property type="entry name" value="MFS_trans_sf"/>
</dbReference>
<accession>A0A9N9ZYQ6</accession>
<evidence type="ECO:0000256" key="1">
    <source>
        <dbReference type="ARBA" id="ARBA00004141"/>
    </source>
</evidence>
<dbReference type="FunFam" id="1.20.1250.20:FF:000144">
    <property type="entry name" value="Picot, isoform B"/>
    <property type="match status" value="1"/>
</dbReference>
<feature type="transmembrane region" description="Helical" evidence="13">
    <location>
        <begin position="310"/>
        <end position="330"/>
    </location>
</feature>
<dbReference type="SUPFAM" id="SSF103473">
    <property type="entry name" value="MFS general substrate transporter"/>
    <property type="match status" value="1"/>
</dbReference>
<proteinExistence type="inferred from homology"/>
<feature type="transmembrane region" description="Helical" evidence="13">
    <location>
        <begin position="440"/>
        <end position="462"/>
    </location>
</feature>
<evidence type="ECO:0000256" key="13">
    <source>
        <dbReference type="SAM" id="Phobius"/>
    </source>
</evidence>
<dbReference type="Pfam" id="PF07690">
    <property type="entry name" value="MFS_1"/>
    <property type="match status" value="1"/>
</dbReference>
<evidence type="ECO:0000256" key="7">
    <source>
        <dbReference type="ARBA" id="ARBA00023053"/>
    </source>
</evidence>
<feature type="domain" description="Major facilitator superfamily (MFS) profile" evidence="14">
    <location>
        <begin position="33"/>
        <end position="464"/>
    </location>
</feature>
<evidence type="ECO:0000256" key="12">
    <source>
        <dbReference type="SAM" id="MobiDB-lite"/>
    </source>
</evidence>
<name>A0A9N9ZYQ6_BEMTA</name>
<dbReference type="Gene3D" id="1.20.1250.20">
    <property type="entry name" value="MFS general substrate transporter like domains"/>
    <property type="match status" value="2"/>
</dbReference>
<feature type="transmembrane region" description="Helical" evidence="13">
    <location>
        <begin position="205"/>
        <end position="226"/>
    </location>
</feature>
<feature type="compositionally biased region" description="Basic and acidic residues" evidence="12">
    <location>
        <begin position="472"/>
        <end position="487"/>
    </location>
</feature>
<comment type="subcellular location">
    <subcellularLocation>
        <location evidence="1">Membrane</location>
        <topology evidence="1">Multi-pass membrane protein</topology>
    </subcellularLocation>
</comment>
<dbReference type="EMBL" id="OU963862">
    <property type="protein sequence ID" value="CAH0382125.1"/>
    <property type="molecule type" value="Genomic_DNA"/>
</dbReference>
<feature type="transmembrane region" description="Helical" evidence="13">
    <location>
        <begin position="83"/>
        <end position="102"/>
    </location>
</feature>
<keyword evidence="6 13" id="KW-1133">Transmembrane helix</keyword>
<evidence type="ECO:0000256" key="11">
    <source>
        <dbReference type="ARBA" id="ARBA00068450"/>
    </source>
</evidence>
<dbReference type="AlphaFoldDB" id="A0A9N9ZYQ6"/>
<keyword evidence="5" id="KW-0769">Symport</keyword>
<organism evidence="15 16">
    <name type="scientific">Bemisia tabaci</name>
    <name type="common">Sweetpotato whitefly</name>
    <name type="synonym">Aleurodes tabaci</name>
    <dbReference type="NCBI Taxonomy" id="7038"/>
    <lineage>
        <taxon>Eukaryota</taxon>
        <taxon>Metazoa</taxon>
        <taxon>Ecdysozoa</taxon>
        <taxon>Arthropoda</taxon>
        <taxon>Hexapoda</taxon>
        <taxon>Insecta</taxon>
        <taxon>Pterygota</taxon>
        <taxon>Neoptera</taxon>
        <taxon>Paraneoptera</taxon>
        <taxon>Hemiptera</taxon>
        <taxon>Sternorrhyncha</taxon>
        <taxon>Aleyrodoidea</taxon>
        <taxon>Aleyrodidae</taxon>
        <taxon>Aleyrodinae</taxon>
        <taxon>Bemisia</taxon>
    </lineage>
</organism>
<feature type="compositionally biased region" description="Basic and acidic residues" evidence="12">
    <location>
        <begin position="1"/>
        <end position="17"/>
    </location>
</feature>
<dbReference type="CDD" id="cd17318">
    <property type="entry name" value="MFS_SLC17"/>
    <property type="match status" value="1"/>
</dbReference>
<comment type="function">
    <text evidence="10">May be an inorganic phosphate cotransporter.</text>
</comment>
<evidence type="ECO:0000256" key="4">
    <source>
        <dbReference type="ARBA" id="ARBA00022692"/>
    </source>
</evidence>
<keyword evidence="7" id="KW-0915">Sodium</keyword>
<dbReference type="PANTHER" id="PTHR11662:SF280">
    <property type="entry name" value="FI21844P1-RELATED"/>
    <property type="match status" value="1"/>
</dbReference>
<feature type="transmembrane region" description="Helical" evidence="13">
    <location>
        <begin position="266"/>
        <end position="290"/>
    </location>
</feature>
<protein>
    <recommendedName>
        <fullName evidence="11">Putative inorganic phosphate cotransporter</fullName>
    </recommendedName>
</protein>
<keyword evidence="16" id="KW-1185">Reference proteome</keyword>
<dbReference type="Proteomes" id="UP001152759">
    <property type="component" value="Chromosome 1"/>
</dbReference>
<keyword evidence="9" id="KW-0406">Ion transport</keyword>
<comment type="similarity">
    <text evidence="2">Belongs to the major facilitator superfamily. Sodium/anion cotransporter family.</text>
</comment>
<feature type="transmembrane region" description="Helical" evidence="13">
    <location>
        <begin position="114"/>
        <end position="133"/>
    </location>
</feature>